<dbReference type="InParanoid" id="A0A409YRL4"/>
<dbReference type="SUPFAM" id="SSF103247">
    <property type="entry name" value="TT1751-like"/>
    <property type="match status" value="1"/>
</dbReference>
<feature type="domain" description="DUF302" evidence="1">
    <location>
        <begin position="94"/>
        <end position="143"/>
    </location>
</feature>
<reference evidence="2 3" key="1">
    <citation type="journal article" date="2018" name="Evol. Lett.">
        <title>Horizontal gene cluster transfer increased hallucinogenic mushroom diversity.</title>
        <authorList>
            <person name="Reynolds H.T."/>
            <person name="Vijayakumar V."/>
            <person name="Gluck-Thaler E."/>
            <person name="Korotkin H.B."/>
            <person name="Matheny P.B."/>
            <person name="Slot J.C."/>
        </authorList>
    </citation>
    <scope>NUCLEOTIDE SEQUENCE [LARGE SCALE GENOMIC DNA]</scope>
    <source>
        <strain evidence="2 3">2629</strain>
    </source>
</reference>
<proteinExistence type="predicted"/>
<comment type="caution">
    <text evidence="2">The sequence shown here is derived from an EMBL/GenBank/DDBJ whole genome shotgun (WGS) entry which is preliminary data.</text>
</comment>
<gene>
    <name evidence="2" type="ORF">CVT24_002876</name>
</gene>
<dbReference type="CDD" id="cd14797">
    <property type="entry name" value="DUF302"/>
    <property type="match status" value="1"/>
</dbReference>
<organism evidence="2 3">
    <name type="scientific">Panaeolus cyanescens</name>
    <dbReference type="NCBI Taxonomy" id="181874"/>
    <lineage>
        <taxon>Eukaryota</taxon>
        <taxon>Fungi</taxon>
        <taxon>Dikarya</taxon>
        <taxon>Basidiomycota</taxon>
        <taxon>Agaricomycotina</taxon>
        <taxon>Agaricomycetes</taxon>
        <taxon>Agaricomycetidae</taxon>
        <taxon>Agaricales</taxon>
        <taxon>Agaricineae</taxon>
        <taxon>Galeropsidaceae</taxon>
        <taxon>Panaeolus</taxon>
    </lineage>
</organism>
<dbReference type="InterPro" id="IPR005180">
    <property type="entry name" value="DUF302"/>
</dbReference>
<accession>A0A409YRL4</accession>
<dbReference type="Proteomes" id="UP000284842">
    <property type="component" value="Unassembled WGS sequence"/>
</dbReference>
<dbReference type="EMBL" id="NHTK01000776">
    <property type="protein sequence ID" value="PPR05650.1"/>
    <property type="molecule type" value="Genomic_DNA"/>
</dbReference>
<evidence type="ECO:0000313" key="2">
    <source>
        <dbReference type="EMBL" id="PPR05650.1"/>
    </source>
</evidence>
<evidence type="ECO:0000259" key="1">
    <source>
        <dbReference type="Pfam" id="PF03625"/>
    </source>
</evidence>
<dbReference type="AlphaFoldDB" id="A0A409YRL4"/>
<dbReference type="Gene3D" id="3.30.310.70">
    <property type="entry name" value="TT1751-like domain"/>
    <property type="match status" value="1"/>
</dbReference>
<evidence type="ECO:0000313" key="3">
    <source>
        <dbReference type="Proteomes" id="UP000284842"/>
    </source>
</evidence>
<dbReference type="Pfam" id="PF03625">
    <property type="entry name" value="DUF302"/>
    <property type="match status" value="1"/>
</dbReference>
<dbReference type="InterPro" id="IPR035923">
    <property type="entry name" value="TT1751-like_sf"/>
</dbReference>
<protein>
    <recommendedName>
        <fullName evidence="1">DUF302 domain-containing protein</fullName>
    </recommendedName>
</protein>
<keyword evidence="3" id="KW-1185">Reference proteome</keyword>
<name>A0A409YRL4_9AGAR</name>
<sequence length="179" mass="19954">MSSPTKAVLPLPSAHFLVWETNLPTTEVLARLDFALNKDGATGFLPHVNEEMKTQQELVDKIHSVIDGHGNFVFFNTIPLHKLTGFRTGDPNPPRIVVYTFGNPLYAQRVIKLNPIAAANIPPRIVVVENENKDGTRVAYNLPSSIMMDPFGKEDEELKTELLGLDKKIEELVLEIIKA</sequence>
<dbReference type="OrthoDB" id="5190258at2759"/>